<gene>
    <name evidence="4" type="ORF">GCM10025885_10350</name>
</gene>
<dbReference type="InterPro" id="IPR005234">
    <property type="entry name" value="ScpB_csome_segregation"/>
</dbReference>
<accession>A0AA37XKX8</accession>
<evidence type="ECO:0000256" key="1">
    <source>
        <dbReference type="ARBA" id="ARBA00022618"/>
    </source>
</evidence>
<sequence>MDDIGQLEALLFAAGDEGVQLEELSFLMEQSEPQIYQLVQALNEKYQEDIQSSLSVLELGNHFILATKKSTHLF</sequence>
<dbReference type="GO" id="GO:0051301">
    <property type="term" value="P:cell division"/>
    <property type="evidence" value="ECO:0007669"/>
    <property type="project" value="UniProtKB-KW"/>
</dbReference>
<name>A0AA37XKX8_9ENTE</name>
<protein>
    <recommendedName>
        <fullName evidence="6">SMC-Scp complex subunit ScpB</fullName>
    </recommendedName>
</protein>
<evidence type="ECO:0000256" key="2">
    <source>
        <dbReference type="ARBA" id="ARBA00022829"/>
    </source>
</evidence>
<evidence type="ECO:0000313" key="4">
    <source>
        <dbReference type="EMBL" id="GMA71986.1"/>
    </source>
</evidence>
<dbReference type="InterPro" id="IPR036390">
    <property type="entry name" value="WH_DNA-bd_sf"/>
</dbReference>
<dbReference type="Pfam" id="PF04079">
    <property type="entry name" value="SMC_ScpB"/>
    <property type="match status" value="1"/>
</dbReference>
<comment type="caution">
    <text evidence="4">The sequence shown here is derived from an EMBL/GenBank/DDBJ whole genome shotgun (WGS) entry which is preliminary data.</text>
</comment>
<keyword evidence="1" id="KW-0132">Cell division</keyword>
<dbReference type="AlphaFoldDB" id="A0AA37XKX8"/>
<keyword evidence="2" id="KW-0159">Chromosome partition</keyword>
<dbReference type="Gene3D" id="1.10.10.10">
    <property type="entry name" value="Winged helix-like DNA-binding domain superfamily/Winged helix DNA-binding domain"/>
    <property type="match status" value="1"/>
</dbReference>
<dbReference type="InterPro" id="IPR036388">
    <property type="entry name" value="WH-like_DNA-bd_sf"/>
</dbReference>
<dbReference type="EMBL" id="BSUW01000001">
    <property type="protein sequence ID" value="GMA71986.1"/>
    <property type="molecule type" value="Genomic_DNA"/>
</dbReference>
<dbReference type="SUPFAM" id="SSF46785">
    <property type="entry name" value="Winged helix' DNA-binding domain"/>
    <property type="match status" value="1"/>
</dbReference>
<evidence type="ECO:0000256" key="3">
    <source>
        <dbReference type="ARBA" id="ARBA00023306"/>
    </source>
</evidence>
<organism evidence="4 5">
    <name type="scientific">Tetragenococcus osmophilus</name>
    <dbReference type="NCBI Taxonomy" id="526944"/>
    <lineage>
        <taxon>Bacteria</taxon>
        <taxon>Bacillati</taxon>
        <taxon>Bacillota</taxon>
        <taxon>Bacilli</taxon>
        <taxon>Lactobacillales</taxon>
        <taxon>Enterococcaceae</taxon>
        <taxon>Tetragenococcus</taxon>
    </lineage>
</organism>
<evidence type="ECO:0000313" key="5">
    <source>
        <dbReference type="Proteomes" id="UP001157039"/>
    </source>
</evidence>
<evidence type="ECO:0008006" key="6">
    <source>
        <dbReference type="Google" id="ProtNLM"/>
    </source>
</evidence>
<reference evidence="4 5" key="1">
    <citation type="journal article" date="2014" name="Int. J. Syst. Evol. Microbiol.">
        <title>Complete genome sequence of Corynebacterium casei LMG S-19264T (=DSM 44701T), isolated from a smear-ripened cheese.</title>
        <authorList>
            <consortium name="US DOE Joint Genome Institute (JGI-PGF)"/>
            <person name="Walter F."/>
            <person name="Albersmeier A."/>
            <person name="Kalinowski J."/>
            <person name="Ruckert C."/>
        </authorList>
    </citation>
    <scope>NUCLEOTIDE SEQUENCE [LARGE SCALE GENOMIC DNA]</scope>
    <source>
        <strain evidence="4 5">NBRC 114545</strain>
    </source>
</reference>
<dbReference type="GO" id="GO:0051304">
    <property type="term" value="P:chromosome separation"/>
    <property type="evidence" value="ECO:0007669"/>
    <property type="project" value="InterPro"/>
</dbReference>
<proteinExistence type="predicted"/>
<dbReference type="Proteomes" id="UP001157039">
    <property type="component" value="Unassembled WGS sequence"/>
</dbReference>
<keyword evidence="3" id="KW-0131">Cell cycle</keyword>